<protein>
    <submittedName>
        <fullName evidence="1">Uncharacterized protein</fullName>
    </submittedName>
</protein>
<dbReference type="EMBL" id="VSSQ01061539">
    <property type="protein sequence ID" value="MPN14858.1"/>
    <property type="molecule type" value="Genomic_DNA"/>
</dbReference>
<proteinExistence type="predicted"/>
<dbReference type="AlphaFoldDB" id="A0A645FKD0"/>
<organism evidence="1">
    <name type="scientific">bioreactor metagenome</name>
    <dbReference type="NCBI Taxonomy" id="1076179"/>
    <lineage>
        <taxon>unclassified sequences</taxon>
        <taxon>metagenomes</taxon>
        <taxon>ecological metagenomes</taxon>
    </lineage>
</organism>
<comment type="caution">
    <text evidence="1">The sequence shown here is derived from an EMBL/GenBank/DDBJ whole genome shotgun (WGS) entry which is preliminary data.</text>
</comment>
<dbReference type="SUPFAM" id="SSF53244">
    <property type="entry name" value="MurD-like peptide ligases, peptide-binding domain"/>
    <property type="match status" value="1"/>
</dbReference>
<sequence length="95" mass="10807">MIGILNDKDYLHMADYLSKLFEKTIITRVPSERSNDPKDVYDTFKNLGTKNISFENDFEIAFEKLLSESADYYFISGSLYLVGAIRALIMGVKGP</sequence>
<dbReference type="GO" id="GO:0016881">
    <property type="term" value="F:acid-amino acid ligase activity"/>
    <property type="evidence" value="ECO:0007669"/>
    <property type="project" value="InterPro"/>
</dbReference>
<gene>
    <name evidence="1" type="ORF">SDC9_162187</name>
</gene>
<reference evidence="1" key="1">
    <citation type="submission" date="2019-08" db="EMBL/GenBank/DDBJ databases">
        <authorList>
            <person name="Kucharzyk K."/>
            <person name="Murdoch R.W."/>
            <person name="Higgins S."/>
            <person name="Loffler F."/>
        </authorList>
    </citation>
    <scope>NUCLEOTIDE SEQUENCE</scope>
</reference>
<dbReference type="InterPro" id="IPR036615">
    <property type="entry name" value="Mur_ligase_C_dom_sf"/>
</dbReference>
<accession>A0A645FKD0</accession>
<name>A0A645FKD0_9ZZZZ</name>
<evidence type="ECO:0000313" key="1">
    <source>
        <dbReference type="EMBL" id="MPN14858.1"/>
    </source>
</evidence>
<dbReference type="Gene3D" id="3.90.190.20">
    <property type="entry name" value="Mur ligase, C-terminal domain"/>
    <property type="match status" value="1"/>
</dbReference>